<proteinExistence type="predicted"/>
<protein>
    <submittedName>
        <fullName evidence="1">DUF1822 family protein</fullName>
    </submittedName>
</protein>
<dbReference type="EMBL" id="JACJQH010000104">
    <property type="protein sequence ID" value="MBD2200696.1"/>
    <property type="molecule type" value="Genomic_DNA"/>
</dbReference>
<evidence type="ECO:0000313" key="1">
    <source>
        <dbReference type="EMBL" id="MBD2200696.1"/>
    </source>
</evidence>
<gene>
    <name evidence="1" type="ORF">H6G24_35520</name>
</gene>
<dbReference type="InterPro" id="IPR014951">
    <property type="entry name" value="DUF1822"/>
</dbReference>
<dbReference type="Pfam" id="PF08852">
    <property type="entry name" value="DUF1822"/>
    <property type="match status" value="1"/>
</dbReference>
<evidence type="ECO:0000313" key="2">
    <source>
        <dbReference type="Proteomes" id="UP000658514"/>
    </source>
</evidence>
<organism evidence="1 2">
    <name type="scientific">Calothrix parietina FACHB-288</name>
    <dbReference type="NCBI Taxonomy" id="2692896"/>
    <lineage>
        <taxon>Bacteria</taxon>
        <taxon>Bacillati</taxon>
        <taxon>Cyanobacteriota</taxon>
        <taxon>Cyanophyceae</taxon>
        <taxon>Nostocales</taxon>
        <taxon>Calotrichaceae</taxon>
        <taxon>Calothrix</taxon>
    </lineage>
</organism>
<sequence>MSFTLAESTEWWFEIPPDLQEQYWRQSQAHTTDSRCWNAYLNQLCLSLILDWIRTEEAPEATSWLIPEAASAVWEFVNGSAIQIANQRLVLIPTEVIEDDLEIPQEWVDIPSWAGDYYLGVEVSLDAESLRVWGYATHLELKTLGSYDPDDRFYFLDAQQVSTDLTTFSVIRQRCINEQTRAAIAPVQTILESQADNLIERLSKPLVTFPRLEIPFPIWGALLAQDEWRQRLYNQRLDPSHKQPARLSKWLQESVEALESLWQNPEVFLERNYVRKSRAEQEDGVKKAKLIDLGIQLRSQSVVLLVAIAPENEERVSVCVQLHPTPEERFLPQNLKLALVSTAKDVVTEKLEQEVDSREQDNYIQLKRFKGKVGESFSVQVTFGEARVTEDFVI</sequence>
<name>A0ABR8APU4_9CYAN</name>
<accession>A0ABR8APU4</accession>
<keyword evidence="2" id="KW-1185">Reference proteome</keyword>
<comment type="caution">
    <text evidence="1">The sequence shown here is derived from an EMBL/GenBank/DDBJ whole genome shotgun (WGS) entry which is preliminary data.</text>
</comment>
<dbReference type="RefSeq" id="WP_190551875.1">
    <property type="nucleotide sequence ID" value="NZ_CAWPNO010000007.1"/>
</dbReference>
<reference evidence="1 2" key="1">
    <citation type="journal article" date="2020" name="ISME J.">
        <title>Comparative genomics reveals insights into cyanobacterial evolution and habitat adaptation.</title>
        <authorList>
            <person name="Chen M.Y."/>
            <person name="Teng W.K."/>
            <person name="Zhao L."/>
            <person name="Hu C.X."/>
            <person name="Zhou Y.K."/>
            <person name="Han B.P."/>
            <person name="Song L.R."/>
            <person name="Shu W.S."/>
        </authorList>
    </citation>
    <scope>NUCLEOTIDE SEQUENCE [LARGE SCALE GENOMIC DNA]</scope>
    <source>
        <strain evidence="1 2">FACHB-288</strain>
    </source>
</reference>
<dbReference type="Proteomes" id="UP000658514">
    <property type="component" value="Unassembled WGS sequence"/>
</dbReference>